<feature type="signal peptide" evidence="1">
    <location>
        <begin position="1"/>
        <end position="17"/>
    </location>
</feature>
<evidence type="ECO:0000313" key="2">
    <source>
        <dbReference type="EMBL" id="KAL2829571.1"/>
    </source>
</evidence>
<protein>
    <recommendedName>
        <fullName evidence="4">Hydrophobic surface binding protein A-domain-containing protein</fullName>
    </recommendedName>
</protein>
<proteinExistence type="predicted"/>
<evidence type="ECO:0008006" key="4">
    <source>
        <dbReference type="Google" id="ProtNLM"/>
    </source>
</evidence>
<keyword evidence="3" id="KW-1185">Reference proteome</keyword>
<gene>
    <name evidence="2" type="ORF">BJY01DRAFT_254977</name>
</gene>
<dbReference type="Proteomes" id="UP001610446">
    <property type="component" value="Unassembled WGS sequence"/>
</dbReference>
<keyword evidence="1" id="KW-0732">Signal</keyword>
<name>A0ABR4IPG9_9EURO</name>
<evidence type="ECO:0000313" key="3">
    <source>
        <dbReference type="Proteomes" id="UP001610446"/>
    </source>
</evidence>
<organism evidence="2 3">
    <name type="scientific">Aspergillus pseudoustus</name>
    <dbReference type="NCBI Taxonomy" id="1810923"/>
    <lineage>
        <taxon>Eukaryota</taxon>
        <taxon>Fungi</taxon>
        <taxon>Dikarya</taxon>
        <taxon>Ascomycota</taxon>
        <taxon>Pezizomycotina</taxon>
        <taxon>Eurotiomycetes</taxon>
        <taxon>Eurotiomycetidae</taxon>
        <taxon>Eurotiales</taxon>
        <taxon>Aspergillaceae</taxon>
        <taxon>Aspergillus</taxon>
        <taxon>Aspergillus subgen. Nidulantes</taxon>
    </lineage>
</organism>
<comment type="caution">
    <text evidence="2">The sequence shown here is derived from an EMBL/GenBank/DDBJ whole genome shotgun (WGS) entry which is preliminary data.</text>
</comment>
<dbReference type="EMBL" id="JBFXLU010000330">
    <property type="protein sequence ID" value="KAL2829571.1"/>
    <property type="molecule type" value="Genomic_DNA"/>
</dbReference>
<accession>A0ABR4IPG9</accession>
<reference evidence="2 3" key="1">
    <citation type="submission" date="2024-07" db="EMBL/GenBank/DDBJ databases">
        <title>Section-level genome sequencing and comparative genomics of Aspergillus sections Usti and Cavernicolus.</title>
        <authorList>
            <consortium name="Lawrence Berkeley National Laboratory"/>
            <person name="Nybo J.L."/>
            <person name="Vesth T.C."/>
            <person name="Theobald S."/>
            <person name="Frisvad J.C."/>
            <person name="Larsen T.O."/>
            <person name="Kjaerboelling I."/>
            <person name="Rothschild-Mancinelli K."/>
            <person name="Lyhne E.K."/>
            <person name="Kogle M.E."/>
            <person name="Barry K."/>
            <person name="Clum A."/>
            <person name="Na H."/>
            <person name="Ledsgaard L."/>
            <person name="Lin J."/>
            <person name="Lipzen A."/>
            <person name="Kuo A."/>
            <person name="Riley R."/>
            <person name="Mondo S."/>
            <person name="Labutti K."/>
            <person name="Haridas S."/>
            <person name="Pangalinan J."/>
            <person name="Salamov A.A."/>
            <person name="Simmons B.A."/>
            <person name="Magnuson J.K."/>
            <person name="Chen J."/>
            <person name="Drula E."/>
            <person name="Henrissat B."/>
            <person name="Wiebenga A."/>
            <person name="Lubbers R.J."/>
            <person name="Gomes A.C."/>
            <person name="Makela M.R."/>
            <person name="Stajich J."/>
            <person name="Grigoriev I.V."/>
            <person name="Mortensen U.H."/>
            <person name="De Vries R.P."/>
            <person name="Baker S.E."/>
            <person name="Andersen M.R."/>
        </authorList>
    </citation>
    <scope>NUCLEOTIDE SEQUENCE [LARGE SCALE GENOMIC DNA]</scope>
    <source>
        <strain evidence="2 3">CBS 123904</strain>
    </source>
</reference>
<evidence type="ECO:0000256" key="1">
    <source>
        <dbReference type="SAM" id="SignalP"/>
    </source>
</evidence>
<feature type="chain" id="PRO_5046893677" description="Hydrophobic surface binding protein A-domain-containing protein" evidence="1">
    <location>
        <begin position="18"/>
        <end position="190"/>
    </location>
</feature>
<sequence length="190" mass="19445">MQFKLATLATLLAVAAAAPAKRDDPTCAPNVVAVLNTATDLASFFTSVPSTIQGLADNIRNLSSGAGLPGQGQLSEEEQKQICAATSGLVTADTQLVQILSGKQGLLASTPFTAPLASVGRVLEGATEICLLTTTSLTFSSSCFASKLIPSVQNFLLPIVDATPACGSSVTDLVSTLNQGLDQLIEGYSQ</sequence>